<evidence type="ECO:0000313" key="2">
    <source>
        <dbReference type="Proteomes" id="UP001432027"/>
    </source>
</evidence>
<dbReference type="AlphaFoldDB" id="A0AAV5UMA8"/>
<dbReference type="Proteomes" id="UP001432027">
    <property type="component" value="Unassembled WGS sequence"/>
</dbReference>
<protein>
    <submittedName>
        <fullName evidence="1">Uncharacterized protein</fullName>
    </submittedName>
</protein>
<dbReference type="EMBL" id="BTSX01000006">
    <property type="protein sequence ID" value="GMT07330.1"/>
    <property type="molecule type" value="Genomic_DNA"/>
</dbReference>
<comment type="caution">
    <text evidence="1">The sequence shown here is derived from an EMBL/GenBank/DDBJ whole genome shotgun (WGS) entry which is preliminary data.</text>
</comment>
<name>A0AAV5UMA8_9BILA</name>
<proteinExistence type="predicted"/>
<reference evidence="1" key="1">
    <citation type="submission" date="2023-10" db="EMBL/GenBank/DDBJ databases">
        <title>Genome assembly of Pristionchus species.</title>
        <authorList>
            <person name="Yoshida K."/>
            <person name="Sommer R.J."/>
        </authorList>
    </citation>
    <scope>NUCLEOTIDE SEQUENCE</scope>
    <source>
        <strain evidence="1">RS0144</strain>
    </source>
</reference>
<keyword evidence="2" id="KW-1185">Reference proteome</keyword>
<feature type="non-terminal residue" evidence="1">
    <location>
        <position position="1"/>
    </location>
</feature>
<evidence type="ECO:0000313" key="1">
    <source>
        <dbReference type="EMBL" id="GMT07330.1"/>
    </source>
</evidence>
<sequence length="115" mass="13446">AKCDTQSHVCSLLLLISDSTCLRQRSFMRLRISMKRVQNMFRNLVGLRYESVANTTMKIFAEDIEEKDWKKKCCRNHSNDRKHTCHSIIQRIHVDERSALRNTSCTTSCSIYLSC</sequence>
<organism evidence="1 2">
    <name type="scientific">Pristionchus entomophagus</name>
    <dbReference type="NCBI Taxonomy" id="358040"/>
    <lineage>
        <taxon>Eukaryota</taxon>
        <taxon>Metazoa</taxon>
        <taxon>Ecdysozoa</taxon>
        <taxon>Nematoda</taxon>
        <taxon>Chromadorea</taxon>
        <taxon>Rhabditida</taxon>
        <taxon>Rhabditina</taxon>
        <taxon>Diplogasteromorpha</taxon>
        <taxon>Diplogasteroidea</taxon>
        <taxon>Neodiplogasteridae</taxon>
        <taxon>Pristionchus</taxon>
    </lineage>
</organism>
<gene>
    <name evidence="1" type="ORF">PENTCL1PPCAC_29504</name>
</gene>
<accession>A0AAV5UMA8</accession>